<comment type="subunit">
    <text evidence="7">Monomer.</text>
</comment>
<dbReference type="GO" id="GO:0003677">
    <property type="term" value="F:DNA binding"/>
    <property type="evidence" value="ECO:0007669"/>
    <property type="project" value="InterPro"/>
</dbReference>
<dbReference type="SMART" id="SM00530">
    <property type="entry name" value="HTH_XRE"/>
    <property type="match status" value="1"/>
</dbReference>
<dbReference type="GO" id="GO:0005829">
    <property type="term" value="C:cytosol"/>
    <property type="evidence" value="ECO:0007669"/>
    <property type="project" value="TreeGrafter"/>
</dbReference>
<keyword evidence="7" id="KW-0479">Metal-binding</keyword>
<comment type="function">
    <text evidence="7">Catalyzes the specific phosphorylation of the 3-hydroxyl group of shikimic acid using ATP as a cosubstrate.</text>
</comment>
<dbReference type="Pfam" id="PF01381">
    <property type="entry name" value="HTH_3"/>
    <property type="match status" value="1"/>
</dbReference>
<keyword evidence="5 7" id="KW-0067">ATP-binding</keyword>
<dbReference type="SUPFAM" id="SSF52540">
    <property type="entry name" value="P-loop containing nucleoside triphosphate hydrolases"/>
    <property type="match status" value="1"/>
</dbReference>
<comment type="pathway">
    <text evidence="7">Metabolic intermediate biosynthesis; chorismate biosynthesis; chorismate from D-erythrose 4-phosphate and phosphoenolpyruvate: step 5/7.</text>
</comment>
<dbReference type="EC" id="2.7.1.71" evidence="7"/>
<feature type="binding site" evidence="7">
    <location>
        <position position="211"/>
    </location>
    <ligand>
        <name>substrate</name>
    </ligand>
</feature>
<comment type="cofactor">
    <cofactor evidence="7">
        <name>Mg(2+)</name>
        <dbReference type="ChEBI" id="CHEBI:18420"/>
    </cofactor>
    <text evidence="7">Binds 1 Mg(2+) ion per subunit.</text>
</comment>
<feature type="binding site" evidence="7">
    <location>
        <position position="273"/>
    </location>
    <ligand>
        <name>ATP</name>
        <dbReference type="ChEBI" id="CHEBI:30616"/>
    </ligand>
</feature>
<dbReference type="GO" id="GO:0004765">
    <property type="term" value="F:shikimate kinase activity"/>
    <property type="evidence" value="ECO:0007669"/>
    <property type="project" value="UniProtKB-UniRule"/>
</dbReference>
<feature type="binding site" evidence="7">
    <location>
        <position position="292"/>
    </location>
    <ligand>
        <name>substrate</name>
    </ligand>
</feature>
<dbReference type="UniPathway" id="UPA00053">
    <property type="reaction ID" value="UER00088"/>
</dbReference>
<comment type="catalytic activity">
    <reaction evidence="7">
        <text>shikimate + ATP = 3-phosphoshikimate + ADP + H(+)</text>
        <dbReference type="Rhea" id="RHEA:13121"/>
        <dbReference type="ChEBI" id="CHEBI:15378"/>
        <dbReference type="ChEBI" id="CHEBI:30616"/>
        <dbReference type="ChEBI" id="CHEBI:36208"/>
        <dbReference type="ChEBI" id="CHEBI:145989"/>
        <dbReference type="ChEBI" id="CHEBI:456216"/>
        <dbReference type="EC" id="2.7.1.71"/>
    </reaction>
</comment>
<proteinExistence type="inferred from homology"/>
<keyword evidence="7" id="KW-0460">Magnesium</keyword>
<keyword evidence="3 7" id="KW-0547">Nucleotide-binding</keyword>
<dbReference type="GO" id="GO:0005524">
    <property type="term" value="F:ATP binding"/>
    <property type="evidence" value="ECO:0007669"/>
    <property type="project" value="UniProtKB-UniRule"/>
</dbReference>
<dbReference type="InterPro" id="IPR031322">
    <property type="entry name" value="Shikimate/glucono_kinase"/>
</dbReference>
<dbReference type="GO" id="GO:0000287">
    <property type="term" value="F:magnesium ion binding"/>
    <property type="evidence" value="ECO:0007669"/>
    <property type="project" value="UniProtKB-UniRule"/>
</dbReference>
<keyword evidence="6 7" id="KW-0057">Aromatic amino acid biosynthesis</keyword>
<dbReference type="Proteomes" id="UP000293433">
    <property type="component" value="Unassembled WGS sequence"/>
</dbReference>
<keyword evidence="1 7" id="KW-0028">Amino-acid biosynthesis</keyword>
<dbReference type="CDD" id="cd00464">
    <property type="entry name" value="SK"/>
    <property type="match status" value="1"/>
</dbReference>
<dbReference type="Gene3D" id="1.10.260.40">
    <property type="entry name" value="lambda repressor-like DNA-binding domains"/>
    <property type="match status" value="1"/>
</dbReference>
<comment type="subcellular location">
    <subcellularLocation>
        <location evidence="7">Cytoplasm</location>
    </subcellularLocation>
</comment>
<feature type="binding site" evidence="7">
    <location>
        <position position="169"/>
    </location>
    <ligand>
        <name>Mg(2+)</name>
        <dbReference type="ChEBI" id="CHEBI:18420"/>
    </ligand>
</feature>
<dbReference type="InterPro" id="IPR000623">
    <property type="entry name" value="Shikimate_kinase/TSH1"/>
</dbReference>
<protein>
    <recommendedName>
        <fullName evidence="7">Shikimate kinase</fullName>
        <shortName evidence="7">SK</shortName>
        <ecNumber evidence="7">2.7.1.71</ecNumber>
    </recommendedName>
</protein>
<dbReference type="EMBL" id="SGWV01000010">
    <property type="protein sequence ID" value="RZS53274.1"/>
    <property type="molecule type" value="Genomic_DNA"/>
</dbReference>
<dbReference type="InterPro" id="IPR027417">
    <property type="entry name" value="P-loop_NTPase"/>
</dbReference>
<evidence type="ECO:0000256" key="1">
    <source>
        <dbReference type="ARBA" id="ARBA00022605"/>
    </source>
</evidence>
<dbReference type="Pfam" id="PF01202">
    <property type="entry name" value="SKI"/>
    <property type="match status" value="1"/>
</dbReference>
<dbReference type="GO" id="GO:0009073">
    <property type="term" value="P:aromatic amino acid family biosynthetic process"/>
    <property type="evidence" value="ECO:0007669"/>
    <property type="project" value="UniProtKB-KW"/>
</dbReference>
<dbReference type="HAMAP" id="MF_00109">
    <property type="entry name" value="Shikimate_kinase"/>
    <property type="match status" value="1"/>
</dbReference>
<feature type="binding site" evidence="7">
    <location>
        <position position="234"/>
    </location>
    <ligand>
        <name>substrate</name>
    </ligand>
</feature>
<keyword evidence="7" id="KW-0963">Cytoplasm</keyword>
<comment type="caution">
    <text evidence="7">Lacks conserved residue(s) required for the propagation of feature annotation.</text>
</comment>
<dbReference type="GO" id="GO:0009423">
    <property type="term" value="P:chorismate biosynthetic process"/>
    <property type="evidence" value="ECO:0007669"/>
    <property type="project" value="UniProtKB-UniRule"/>
</dbReference>
<gene>
    <name evidence="7" type="primary">aroK</name>
    <name evidence="10" type="ORF">EV685_2901</name>
</gene>
<evidence type="ECO:0000256" key="3">
    <source>
        <dbReference type="ARBA" id="ARBA00022741"/>
    </source>
</evidence>
<dbReference type="InterPro" id="IPR010982">
    <property type="entry name" value="Lambda_DNA-bd_dom_sf"/>
</dbReference>
<evidence type="ECO:0000256" key="2">
    <source>
        <dbReference type="ARBA" id="ARBA00022679"/>
    </source>
</evidence>
<dbReference type="Gene3D" id="3.40.50.300">
    <property type="entry name" value="P-loop containing nucleotide triphosphate hydrolases"/>
    <property type="match status" value="1"/>
</dbReference>
<evidence type="ECO:0000256" key="7">
    <source>
        <dbReference type="HAMAP-Rule" id="MF_00109"/>
    </source>
</evidence>
<dbReference type="NCBIfam" id="NF006015">
    <property type="entry name" value="PRK08154.1"/>
    <property type="match status" value="1"/>
</dbReference>
<dbReference type="CDD" id="cd00093">
    <property type="entry name" value="HTH_XRE"/>
    <property type="match status" value="1"/>
</dbReference>
<sequence>MSSTILHAPGITPIPLPDDPAGLSSDPGIASPGDEKNPFLVALGERVRSLRARRGMTRKAVATAADVSERHLANLEYGTGNASILVLLQVAGALQCSLAELIGDVTTSSPEWLLIRELLQDRDEATLRRAREAIGQLLGTGGSNGQIGGRAVARSPRVALVGLRGAGKSTLGQMLADDLGFPFVELSREIEKFAGCSISEIQALYGQNAYRRYERRALEEAIQIYPEAVIATPGGLVSDAATFNLLLAHCTTVWLQADAEDHMKRVQAQGDLRPMAASREAMEDLRRILAGRAAFYSKAEFHLDTSDLPLQPTFEALRTLVRQSLQMPE</sequence>
<feature type="domain" description="HTH cro/C1-type" evidence="9">
    <location>
        <begin position="47"/>
        <end position="101"/>
    </location>
</feature>
<dbReference type="PANTHER" id="PTHR21087:SF16">
    <property type="entry name" value="SHIKIMATE KINASE 1, CHLOROPLASTIC"/>
    <property type="match status" value="1"/>
</dbReference>
<name>A0A4Q7LGD4_9BURK</name>
<keyword evidence="4 7" id="KW-0418">Kinase</keyword>
<dbReference type="PANTHER" id="PTHR21087">
    <property type="entry name" value="SHIKIMATE KINASE"/>
    <property type="match status" value="1"/>
</dbReference>
<feature type="binding site" evidence="7">
    <location>
        <begin position="165"/>
        <end position="170"/>
    </location>
    <ligand>
        <name>ATP</name>
        <dbReference type="ChEBI" id="CHEBI:30616"/>
    </ligand>
</feature>
<dbReference type="SUPFAM" id="SSF47413">
    <property type="entry name" value="lambda repressor-like DNA-binding domains"/>
    <property type="match status" value="1"/>
</dbReference>
<reference evidence="10 11" key="1">
    <citation type="submission" date="2019-02" db="EMBL/GenBank/DDBJ databases">
        <title>Genomic Encyclopedia of Type Strains, Phase IV (KMG-IV): sequencing the most valuable type-strain genomes for metagenomic binning, comparative biology and taxonomic classification.</title>
        <authorList>
            <person name="Goeker M."/>
        </authorList>
    </citation>
    <scope>NUCLEOTIDE SEQUENCE [LARGE SCALE GENOMIC DNA]</scope>
    <source>
        <strain evidence="10 11">DSM 10617</strain>
    </source>
</reference>
<dbReference type="RefSeq" id="WP_130482725.1">
    <property type="nucleotide sequence ID" value="NZ_SGWV01000010.1"/>
</dbReference>
<evidence type="ECO:0000313" key="11">
    <source>
        <dbReference type="Proteomes" id="UP000293433"/>
    </source>
</evidence>
<dbReference type="InterPro" id="IPR001387">
    <property type="entry name" value="Cro/C1-type_HTH"/>
</dbReference>
<dbReference type="GO" id="GO:0008652">
    <property type="term" value="P:amino acid biosynthetic process"/>
    <property type="evidence" value="ECO:0007669"/>
    <property type="project" value="UniProtKB-KW"/>
</dbReference>
<keyword evidence="11" id="KW-1185">Reference proteome</keyword>
<evidence type="ECO:0000256" key="8">
    <source>
        <dbReference type="SAM" id="MobiDB-lite"/>
    </source>
</evidence>
<keyword evidence="2 7" id="KW-0808">Transferase</keyword>
<organism evidence="10 11">
    <name type="scientific">Sphaerotilus mobilis</name>
    <dbReference type="NCBI Taxonomy" id="47994"/>
    <lineage>
        <taxon>Bacteria</taxon>
        <taxon>Pseudomonadati</taxon>
        <taxon>Pseudomonadota</taxon>
        <taxon>Betaproteobacteria</taxon>
        <taxon>Burkholderiales</taxon>
        <taxon>Sphaerotilaceae</taxon>
        <taxon>Sphaerotilus</taxon>
    </lineage>
</organism>
<dbReference type="OrthoDB" id="9800332at2"/>
<comment type="similarity">
    <text evidence="7">Belongs to the shikimate kinase family.</text>
</comment>
<dbReference type="AlphaFoldDB" id="A0A4Q7LGD4"/>
<evidence type="ECO:0000256" key="5">
    <source>
        <dbReference type="ARBA" id="ARBA00022840"/>
    </source>
</evidence>
<evidence type="ECO:0000259" key="9">
    <source>
        <dbReference type="PROSITE" id="PS50943"/>
    </source>
</evidence>
<evidence type="ECO:0000256" key="6">
    <source>
        <dbReference type="ARBA" id="ARBA00023141"/>
    </source>
</evidence>
<accession>A0A4Q7LGD4</accession>
<comment type="caution">
    <text evidence="10">The sequence shown here is derived from an EMBL/GenBank/DDBJ whole genome shotgun (WGS) entry which is preliminary data.</text>
</comment>
<feature type="region of interest" description="Disordered" evidence="8">
    <location>
        <begin position="1"/>
        <end position="35"/>
    </location>
</feature>
<evidence type="ECO:0000313" key="10">
    <source>
        <dbReference type="EMBL" id="RZS53274.1"/>
    </source>
</evidence>
<evidence type="ECO:0000256" key="4">
    <source>
        <dbReference type="ARBA" id="ARBA00022777"/>
    </source>
</evidence>
<dbReference type="PROSITE" id="PS50943">
    <property type="entry name" value="HTH_CROC1"/>
    <property type="match status" value="1"/>
</dbReference>
<dbReference type="PRINTS" id="PR01100">
    <property type="entry name" value="SHIKIMTKNASE"/>
</dbReference>